<dbReference type="AlphaFoldDB" id="A0A558DNR0"/>
<organism evidence="1 2">
    <name type="scientific">Sedimenticola selenatireducens</name>
    <dbReference type="NCBI Taxonomy" id="191960"/>
    <lineage>
        <taxon>Bacteria</taxon>
        <taxon>Pseudomonadati</taxon>
        <taxon>Pseudomonadota</taxon>
        <taxon>Gammaproteobacteria</taxon>
        <taxon>Chromatiales</taxon>
        <taxon>Sedimenticolaceae</taxon>
        <taxon>Sedimenticola</taxon>
    </lineage>
</organism>
<evidence type="ECO:0000313" key="1">
    <source>
        <dbReference type="EMBL" id="TVO78477.1"/>
    </source>
</evidence>
<accession>A0A558DNR0</accession>
<keyword evidence="2" id="KW-1185">Reference proteome</keyword>
<dbReference type="EMBL" id="VMNH01000003">
    <property type="protein sequence ID" value="TVO78477.1"/>
    <property type="molecule type" value="Genomic_DNA"/>
</dbReference>
<evidence type="ECO:0000313" key="2">
    <source>
        <dbReference type="Proteomes" id="UP000316649"/>
    </source>
</evidence>
<sequence length="191" mass="22269">MQIEISDKLSEAQGNAIVRVKVKKNRVFITLILLTVIPLNTHSLEYPNRYNNMAETLFDMMDAFSSAYQRRRHERDNDNYGAYVTPPGYSPHYGETYPYPPTPYGPQKFPLNGSWQGEGGEILVIRNQQFRIYLDRDNYLEGRLQQIHPQMIVLQDLQTGQARPYQFAESKGRLILLDPSDNLLRYIRIGW</sequence>
<gene>
    <name evidence="1" type="ORF">FHP88_02100</name>
</gene>
<reference evidence="1 2" key="1">
    <citation type="submission" date="2019-07" db="EMBL/GenBank/DDBJ databases">
        <title>The pathways for chlorine oxyanion respiration interact through the shared metabolite chlorate.</title>
        <authorList>
            <person name="Barnum T.P."/>
            <person name="Cheng Y."/>
            <person name="Hill K.A."/>
            <person name="Lucas L.N."/>
            <person name="Carlson H.K."/>
            <person name="Coates J.D."/>
        </authorList>
    </citation>
    <scope>NUCLEOTIDE SEQUENCE [LARGE SCALE GENOMIC DNA]</scope>
    <source>
        <strain evidence="1 2">BK-1</strain>
    </source>
</reference>
<comment type="caution">
    <text evidence="1">The sequence shown here is derived from an EMBL/GenBank/DDBJ whole genome shotgun (WGS) entry which is preliminary data.</text>
</comment>
<dbReference type="Proteomes" id="UP000316649">
    <property type="component" value="Unassembled WGS sequence"/>
</dbReference>
<protein>
    <submittedName>
        <fullName evidence="1">Uncharacterized protein</fullName>
    </submittedName>
</protein>
<dbReference type="RefSeq" id="WP_144357323.1">
    <property type="nucleotide sequence ID" value="NZ_VMNH01000003.1"/>
</dbReference>
<dbReference type="OrthoDB" id="7062693at2"/>
<proteinExistence type="predicted"/>
<name>A0A558DNR0_9GAMM</name>